<keyword evidence="2" id="KW-0805">Transcription regulation</keyword>
<evidence type="ECO:0000256" key="2">
    <source>
        <dbReference type="ARBA" id="ARBA00023015"/>
    </source>
</evidence>
<evidence type="ECO:0000256" key="5">
    <source>
        <dbReference type="ARBA" id="ARBA00023163"/>
    </source>
</evidence>
<evidence type="ECO:0000313" key="8">
    <source>
        <dbReference type="EMBL" id="QHT68594.1"/>
    </source>
</evidence>
<dbReference type="Pfam" id="PF08281">
    <property type="entry name" value="Sigma70_r4_2"/>
    <property type="match status" value="1"/>
</dbReference>
<dbReference type="InterPro" id="IPR013324">
    <property type="entry name" value="RNA_pol_sigma_r3/r4-like"/>
</dbReference>
<dbReference type="CDD" id="cd06171">
    <property type="entry name" value="Sigma70_r4"/>
    <property type="match status" value="1"/>
</dbReference>
<dbReference type="InterPro" id="IPR039425">
    <property type="entry name" value="RNA_pol_sigma-70-like"/>
</dbReference>
<dbReference type="InterPro" id="IPR013249">
    <property type="entry name" value="RNA_pol_sigma70_r4_t2"/>
</dbReference>
<dbReference type="AlphaFoldDB" id="A0A6C0GLA1"/>
<feature type="domain" description="RNA polymerase sigma factor 70 region 4 type 2" evidence="7">
    <location>
        <begin position="108"/>
        <end position="156"/>
    </location>
</feature>
<dbReference type="InterPro" id="IPR013325">
    <property type="entry name" value="RNA_pol_sigma_r2"/>
</dbReference>
<protein>
    <submittedName>
        <fullName evidence="8">Sigma-70 family RNA polymerase sigma factor</fullName>
    </submittedName>
</protein>
<dbReference type="Gene3D" id="1.10.1740.10">
    <property type="match status" value="1"/>
</dbReference>
<dbReference type="Gene3D" id="1.10.10.10">
    <property type="entry name" value="Winged helix-like DNA-binding domain superfamily/Winged helix DNA-binding domain"/>
    <property type="match status" value="1"/>
</dbReference>
<proteinExistence type="inferred from homology"/>
<evidence type="ECO:0000313" key="9">
    <source>
        <dbReference type="Proteomes" id="UP000480178"/>
    </source>
</evidence>
<comment type="similarity">
    <text evidence="1">Belongs to the sigma-70 factor family. ECF subfamily.</text>
</comment>
<keyword evidence="5" id="KW-0804">Transcription</keyword>
<dbReference type="RefSeq" id="WP_162444605.1">
    <property type="nucleotide sequence ID" value="NZ_CP048222.1"/>
</dbReference>
<dbReference type="InterPro" id="IPR007627">
    <property type="entry name" value="RNA_pol_sigma70_r2"/>
</dbReference>
<dbReference type="PANTHER" id="PTHR43133">
    <property type="entry name" value="RNA POLYMERASE ECF-TYPE SIGMA FACTO"/>
    <property type="match status" value="1"/>
</dbReference>
<organism evidence="8 9">
    <name type="scientific">Rhodocytophaga rosea</name>
    <dbReference type="NCBI Taxonomy" id="2704465"/>
    <lineage>
        <taxon>Bacteria</taxon>
        <taxon>Pseudomonadati</taxon>
        <taxon>Bacteroidota</taxon>
        <taxon>Cytophagia</taxon>
        <taxon>Cytophagales</taxon>
        <taxon>Rhodocytophagaceae</taxon>
        <taxon>Rhodocytophaga</taxon>
    </lineage>
</organism>
<dbReference type="SUPFAM" id="SSF88659">
    <property type="entry name" value="Sigma3 and sigma4 domains of RNA polymerase sigma factors"/>
    <property type="match status" value="1"/>
</dbReference>
<dbReference type="KEGG" id="rhoz:GXP67_19060"/>
<dbReference type="NCBIfam" id="TIGR02937">
    <property type="entry name" value="sigma70-ECF"/>
    <property type="match status" value="1"/>
</dbReference>
<dbReference type="SUPFAM" id="SSF88946">
    <property type="entry name" value="Sigma2 domain of RNA polymerase sigma factors"/>
    <property type="match status" value="1"/>
</dbReference>
<dbReference type="Pfam" id="PF04542">
    <property type="entry name" value="Sigma70_r2"/>
    <property type="match status" value="1"/>
</dbReference>
<keyword evidence="4" id="KW-0238">DNA-binding</keyword>
<dbReference type="InterPro" id="IPR036388">
    <property type="entry name" value="WH-like_DNA-bd_sf"/>
</dbReference>
<dbReference type="GO" id="GO:0006352">
    <property type="term" value="P:DNA-templated transcription initiation"/>
    <property type="evidence" value="ECO:0007669"/>
    <property type="project" value="InterPro"/>
</dbReference>
<dbReference type="Proteomes" id="UP000480178">
    <property type="component" value="Chromosome"/>
</dbReference>
<keyword evidence="3" id="KW-0731">Sigma factor</keyword>
<dbReference type="GO" id="GO:0016987">
    <property type="term" value="F:sigma factor activity"/>
    <property type="evidence" value="ECO:0007669"/>
    <property type="project" value="UniProtKB-KW"/>
</dbReference>
<accession>A0A6C0GLA1</accession>
<dbReference type="GO" id="GO:0003677">
    <property type="term" value="F:DNA binding"/>
    <property type="evidence" value="ECO:0007669"/>
    <property type="project" value="UniProtKB-KW"/>
</dbReference>
<dbReference type="InterPro" id="IPR014284">
    <property type="entry name" value="RNA_pol_sigma-70_dom"/>
</dbReference>
<evidence type="ECO:0000259" key="6">
    <source>
        <dbReference type="Pfam" id="PF04542"/>
    </source>
</evidence>
<feature type="domain" description="RNA polymerase sigma-70 region 2" evidence="6">
    <location>
        <begin position="14"/>
        <end position="75"/>
    </location>
</feature>
<name>A0A6C0GLA1_9BACT</name>
<evidence type="ECO:0000256" key="1">
    <source>
        <dbReference type="ARBA" id="ARBA00010641"/>
    </source>
</evidence>
<dbReference type="PANTHER" id="PTHR43133:SF8">
    <property type="entry name" value="RNA POLYMERASE SIGMA FACTOR HI_1459-RELATED"/>
    <property type="match status" value="1"/>
</dbReference>
<gene>
    <name evidence="8" type="ORF">GXP67_19060</name>
</gene>
<dbReference type="EMBL" id="CP048222">
    <property type="protein sequence ID" value="QHT68594.1"/>
    <property type="molecule type" value="Genomic_DNA"/>
</dbReference>
<reference evidence="8 9" key="1">
    <citation type="submission" date="2020-01" db="EMBL/GenBank/DDBJ databases">
        <authorList>
            <person name="Kim M.K."/>
        </authorList>
    </citation>
    <scope>NUCLEOTIDE SEQUENCE [LARGE SCALE GENOMIC DNA]</scope>
    <source>
        <strain evidence="8 9">172606-1</strain>
    </source>
</reference>
<sequence length="170" mass="20201">MDLQEFKIKVYPVRDKLFRLAKMMLQNREEAEDTLQEVFLKLWMLRQGLPAYNSIEALAMKMTKNACLNKLKSQKVKKMVDVNELEVDSGYETPYKTLERQDDMNTMYAIFEELPHQQKLIMHLRNVEGYSFEEIEQITGLSINNIRVILSRARQQVKESYLKLNNYEID</sequence>
<evidence type="ECO:0000256" key="4">
    <source>
        <dbReference type="ARBA" id="ARBA00023125"/>
    </source>
</evidence>
<evidence type="ECO:0000259" key="7">
    <source>
        <dbReference type="Pfam" id="PF08281"/>
    </source>
</evidence>
<evidence type="ECO:0000256" key="3">
    <source>
        <dbReference type="ARBA" id="ARBA00023082"/>
    </source>
</evidence>
<keyword evidence="9" id="KW-1185">Reference proteome</keyword>